<dbReference type="KEGG" id="caml:H6X83_02060"/>
<keyword evidence="1" id="KW-0472">Membrane</keyword>
<protein>
    <recommendedName>
        <fullName evidence="2">Peptidase M56 domain-containing protein</fullName>
    </recommendedName>
</protein>
<name>A0A7G9WIE9_9FIRM</name>
<feature type="transmembrane region" description="Helical" evidence="1">
    <location>
        <begin position="102"/>
        <end position="121"/>
    </location>
</feature>
<dbReference type="RefSeq" id="WP_212507524.1">
    <property type="nucleotide sequence ID" value="NZ_CP060696.1"/>
</dbReference>
<evidence type="ECO:0000313" key="4">
    <source>
        <dbReference type="Proteomes" id="UP000516046"/>
    </source>
</evidence>
<evidence type="ECO:0000313" key="3">
    <source>
        <dbReference type="EMBL" id="QNO18461.1"/>
    </source>
</evidence>
<accession>A0A7G9WIE9</accession>
<feature type="transmembrane region" description="Helical" evidence="1">
    <location>
        <begin position="29"/>
        <end position="47"/>
    </location>
</feature>
<dbReference type="PANTHER" id="PTHR34978">
    <property type="entry name" value="POSSIBLE SENSOR-TRANSDUCER PROTEIN BLAR"/>
    <property type="match status" value="1"/>
</dbReference>
<dbReference type="InterPro" id="IPR052173">
    <property type="entry name" value="Beta-lactam_resp_regulator"/>
</dbReference>
<proteinExistence type="predicted"/>
<evidence type="ECO:0000259" key="2">
    <source>
        <dbReference type="Pfam" id="PF05569"/>
    </source>
</evidence>
<keyword evidence="1" id="KW-1133">Transmembrane helix</keyword>
<dbReference type="CDD" id="cd07341">
    <property type="entry name" value="M56_BlaR1_MecR1_like"/>
    <property type="match status" value="1"/>
</dbReference>
<dbReference type="Pfam" id="PF05569">
    <property type="entry name" value="Peptidase_M56"/>
    <property type="match status" value="1"/>
</dbReference>
<keyword evidence="4" id="KW-1185">Reference proteome</keyword>
<organism evidence="3 4">
    <name type="scientific">Caproicibacterium amylolyticum</name>
    <dbReference type="NCBI Taxonomy" id="2766537"/>
    <lineage>
        <taxon>Bacteria</taxon>
        <taxon>Bacillati</taxon>
        <taxon>Bacillota</taxon>
        <taxon>Clostridia</taxon>
        <taxon>Eubacteriales</taxon>
        <taxon>Oscillospiraceae</taxon>
        <taxon>Caproicibacterium</taxon>
    </lineage>
</organism>
<sequence>MKTFLISSFTVAVVMLIYRMLLPWLQKKYSVRALCVVWIFLAFSLLVPVRPALPLLPAQPGTAVSVPQRPVSVTAFPIKKPHVVTVQQASERAQTQPFSPETGLMVVWLVGVAASVLYAVLRQHSFVKLVRHWSCPCENAELLTLLEECRKQVEVHSAVRLYICSAVQSPMKIGLLQPAILLPKKKYQNEQYRFFFLHELTHHKNHDLWERFLVLTVSAIHWFNPAVYLMQQSLSELQELRCDAAVLKGTNLELRCQYTQTVLEVAKDCTCRKAALTTAFASNHNGLKSRVHNAMETDVKRRGTACVACGLCAAILAGCTLVPASAGTSAAVRSVPEKPLVESAVSSWTFQPGVTKPAASSKPVLSSKPVASSASAVHIALCKPKAAAVKRQSSSVPVSAASATSSTDTKAFSKEASEPAQLSDYLKLTFSQLKKAYGPEVKYNYTSRNMINYSFYYLGSSLRFAFADTGSDMSNSKPQAAYYYNYGNNGTVTAQGGLKINLTYQQVQKVPGSKLRHSSIENDPAAWEVMLPDNIRYSYVGSENAPPAWNAVAYRISVGSAE</sequence>
<dbReference type="AlphaFoldDB" id="A0A7G9WIE9"/>
<reference evidence="3 4" key="1">
    <citation type="submission" date="2020-08" db="EMBL/GenBank/DDBJ databases">
        <authorList>
            <person name="Ren C."/>
            <person name="Gu Y."/>
            <person name="Xu Y."/>
        </authorList>
    </citation>
    <scope>NUCLEOTIDE SEQUENCE [LARGE SCALE GENOMIC DNA]</scope>
    <source>
        <strain evidence="3 4">LBM18003</strain>
    </source>
</reference>
<dbReference type="PANTHER" id="PTHR34978:SF3">
    <property type="entry name" value="SLR0241 PROTEIN"/>
    <property type="match status" value="1"/>
</dbReference>
<dbReference type="InterPro" id="IPR008756">
    <property type="entry name" value="Peptidase_M56"/>
</dbReference>
<gene>
    <name evidence="3" type="ORF">H6X83_02060</name>
</gene>
<feature type="transmembrane region" description="Helical" evidence="1">
    <location>
        <begin position="6"/>
        <end position="22"/>
    </location>
</feature>
<dbReference type="EMBL" id="CP060696">
    <property type="protein sequence ID" value="QNO18461.1"/>
    <property type="molecule type" value="Genomic_DNA"/>
</dbReference>
<dbReference type="Proteomes" id="UP000516046">
    <property type="component" value="Chromosome"/>
</dbReference>
<keyword evidence="1" id="KW-0812">Transmembrane</keyword>
<evidence type="ECO:0000256" key="1">
    <source>
        <dbReference type="SAM" id="Phobius"/>
    </source>
</evidence>
<feature type="domain" description="Peptidase M56" evidence="2">
    <location>
        <begin position="4"/>
        <end position="292"/>
    </location>
</feature>